<dbReference type="Proteomes" id="UP000078116">
    <property type="component" value="Unassembled WGS sequence"/>
</dbReference>
<dbReference type="EMBL" id="LXKA01000342">
    <property type="protein sequence ID" value="OAJ55309.1"/>
    <property type="molecule type" value="Genomic_DNA"/>
</dbReference>
<evidence type="ECO:0000313" key="2">
    <source>
        <dbReference type="EMBL" id="OAJ53580.1"/>
    </source>
</evidence>
<name>A0A1A9N1S8_9BURK</name>
<evidence type="ECO:0000313" key="3">
    <source>
        <dbReference type="EMBL" id="OAJ55309.1"/>
    </source>
</evidence>
<proteinExistence type="predicted"/>
<evidence type="ECO:0000256" key="1">
    <source>
        <dbReference type="SAM" id="MobiDB-lite"/>
    </source>
</evidence>
<protein>
    <submittedName>
        <fullName evidence="3">Uncharacterized protein</fullName>
    </submittedName>
</protein>
<organism evidence="3 5">
    <name type="scientific">Paraburkholderia ginsengiterrae</name>
    <dbReference type="NCBI Taxonomy" id="1462993"/>
    <lineage>
        <taxon>Bacteria</taxon>
        <taxon>Pseudomonadati</taxon>
        <taxon>Pseudomonadota</taxon>
        <taxon>Betaproteobacteria</taxon>
        <taxon>Burkholderiales</taxon>
        <taxon>Burkholderiaceae</taxon>
        <taxon>Paraburkholderia</taxon>
    </lineage>
</organism>
<feature type="region of interest" description="Disordered" evidence="1">
    <location>
        <begin position="493"/>
        <end position="528"/>
    </location>
</feature>
<gene>
    <name evidence="2" type="ORF">A6V36_36975</name>
    <name evidence="3" type="ORF">A6V37_33040</name>
</gene>
<evidence type="ECO:0000313" key="4">
    <source>
        <dbReference type="Proteomes" id="UP000077961"/>
    </source>
</evidence>
<dbReference type="Proteomes" id="UP000077961">
    <property type="component" value="Unassembled WGS sequence"/>
</dbReference>
<accession>A0A1A9N1S8</accession>
<comment type="caution">
    <text evidence="3">The sequence shown here is derived from an EMBL/GenBank/DDBJ whole genome shotgun (WGS) entry which is preliminary data.</text>
</comment>
<dbReference type="EMBL" id="LXJZ01000213">
    <property type="protein sequence ID" value="OAJ53580.1"/>
    <property type="molecule type" value="Genomic_DNA"/>
</dbReference>
<evidence type="ECO:0000313" key="5">
    <source>
        <dbReference type="Proteomes" id="UP000078116"/>
    </source>
</evidence>
<dbReference type="OrthoDB" id="9087008at2"/>
<dbReference type="RefSeq" id="WP_064271356.1">
    <property type="nucleotide sequence ID" value="NZ_LXJZ01000213.1"/>
</dbReference>
<keyword evidence="4" id="KW-1185">Reference proteome</keyword>
<reference evidence="4 5" key="1">
    <citation type="submission" date="2016-04" db="EMBL/GenBank/DDBJ databases">
        <title>Reclassification of Paraburkholderia panaciterrae (Farh et al. 2015) Dobritsa &amp; Samadpour 2016 as a later homotypic synonym of Paraburkholderia ginsengiterrae (Farh et al. 2015) Dobritsa &amp; Samadpour 2016.</title>
        <authorList>
            <person name="Dobritsa A.P."/>
            <person name="Kutumbaka K."/>
            <person name="Samadpour M."/>
        </authorList>
    </citation>
    <scope>NUCLEOTIDE SEQUENCE [LARGE SCALE GENOMIC DNA]</scope>
    <source>
        <strain evidence="3 5">DCY85</strain>
        <strain evidence="2 4">DCY85-1</strain>
    </source>
</reference>
<dbReference type="STRING" id="1462993.A6V36_36975"/>
<feature type="compositionally biased region" description="Polar residues" evidence="1">
    <location>
        <begin position="503"/>
        <end position="516"/>
    </location>
</feature>
<dbReference type="AlphaFoldDB" id="A0A1A9N1S8"/>
<sequence length="545" mass="61170">MKRRFDILLSSVDDASSREWCWRDDWNISGQSAFMLLAKFQHLNTLSCTALAKTVLRQPASLALQRGIDLRDAQRFDLLKMAELLRMSLADIAAAFPPRHVLLSGDTSHPALRWCTQCALKGVHLTVFQAASCDRCPVHGCTLRDRCLRCGNVLMVYRLRVAVFRAPFTCPSCGQDWAPALRRTDDHALRLSLSYRQQLAQALARGWFGRRSSALGRLFRQSGQTGEPHAWLASAPQRGVGDDDPKSCYPRISLSQRGVTQCLFGWQHDHSNAIQQSLDMLAGDSSRFRMAEPGEADEILLDAAACYKSIKRNLMRSIGRGHRACVVTSMRHLRWRLDGRTTTTFCPVAHALLRWRIRWEGVGAPSHLMVRREHVALGILSWLSLLAPVGLAQWSRAVDRWIILHVFVRVCLDSFHWYLQEAVNATVSSRPVWMPFPVVDFPERKWLVRGGAPETEPCQLTFAQGMLEINKLRPRPVGDEHYRQHVHVLNQNVAPPERPKLATNHSGDVKSTSPGASTDPLAIDRSGGTGERAMVLAVFAESDAE</sequence>